<comment type="caution">
    <text evidence="2">The sequence shown here is derived from an EMBL/GenBank/DDBJ whole genome shotgun (WGS) entry which is preliminary data.</text>
</comment>
<gene>
    <name evidence="2" type="ORF">CDQ84_06280</name>
</gene>
<keyword evidence="1" id="KW-0472">Membrane</keyword>
<evidence type="ECO:0008006" key="4">
    <source>
        <dbReference type="Google" id="ProtNLM"/>
    </source>
</evidence>
<evidence type="ECO:0000256" key="1">
    <source>
        <dbReference type="SAM" id="Phobius"/>
    </source>
</evidence>
<sequence length="252" mass="28680">MDSKLKYFYSGTVFTVVALVFTIFTLVAFYTYQNIRAYNYILLALLAIIIFVTLMFVAAVLMVMHVYRHKRVDRRLLRFTRMSLHFSLPLVYLASRISKVSKDVMRGFYIDVNNIIVESTGTRYMPGDVLLLLPHCLQDSRCQHKITNDIGNCRRCGNCCIGELAELSEKLGVKIFVATGGTAARNIICRSNPGFVFSVACERDLFSGIRDMKNVPVIGMLNERPKGPCNNTVVNVRELEKKLRKMLLDDID</sequence>
<keyword evidence="3" id="KW-1185">Reference proteome</keyword>
<keyword evidence="1" id="KW-1133">Transmembrane helix</keyword>
<evidence type="ECO:0000313" key="3">
    <source>
        <dbReference type="Proteomes" id="UP000236151"/>
    </source>
</evidence>
<accession>A0A2K2F3S1</accession>
<proteinExistence type="predicted"/>
<name>A0A2K2F3S1_9CLOT</name>
<dbReference type="PANTHER" id="PTHR43801">
    <property type="entry name" value="NUCLEOTIDE-BINDING PROTEIN-RELATED"/>
    <property type="match status" value="1"/>
</dbReference>
<dbReference type="EMBL" id="NIOJ01000011">
    <property type="protein sequence ID" value="PNU00428.1"/>
    <property type="molecule type" value="Genomic_DNA"/>
</dbReference>
<dbReference type="PIRSF" id="PIRSF006594">
    <property type="entry name" value="UCP006594"/>
    <property type="match status" value="1"/>
</dbReference>
<dbReference type="AlphaFoldDB" id="A0A2K2F3S1"/>
<organism evidence="2 3">
    <name type="scientific">Clostridium thermosuccinogenes</name>
    <dbReference type="NCBI Taxonomy" id="84032"/>
    <lineage>
        <taxon>Bacteria</taxon>
        <taxon>Bacillati</taxon>
        <taxon>Bacillota</taxon>
        <taxon>Clostridia</taxon>
        <taxon>Eubacteriales</taxon>
        <taxon>Clostridiaceae</taxon>
        <taxon>Clostridium</taxon>
    </lineage>
</organism>
<dbReference type="Proteomes" id="UP000236151">
    <property type="component" value="Unassembled WGS sequence"/>
</dbReference>
<keyword evidence="1" id="KW-0812">Transmembrane</keyword>
<dbReference type="OrthoDB" id="9787348at2"/>
<protein>
    <recommendedName>
        <fullName evidence="4">DUF116 domain-containing protein</fullName>
    </recommendedName>
</protein>
<evidence type="ECO:0000313" key="2">
    <source>
        <dbReference type="EMBL" id="PNU00428.1"/>
    </source>
</evidence>
<dbReference type="RefSeq" id="WP_103080877.1">
    <property type="nucleotide sequence ID" value="NZ_CP021850.1"/>
</dbReference>
<feature type="transmembrane region" description="Helical" evidence="1">
    <location>
        <begin position="7"/>
        <end position="32"/>
    </location>
</feature>
<reference evidence="2 3" key="1">
    <citation type="submission" date="2017-06" db="EMBL/GenBank/DDBJ databases">
        <title>Investigating the central metabolism of Clostridium thermosuccinogenes.</title>
        <authorList>
            <person name="Koendjbiharie J.G."/>
            <person name="van Kranenburg R."/>
        </authorList>
    </citation>
    <scope>NUCLEOTIDE SEQUENCE [LARGE SCALE GENOMIC DNA]</scope>
    <source>
        <strain evidence="2 3">DSM 5806</strain>
    </source>
</reference>
<dbReference type="Pfam" id="PF01976">
    <property type="entry name" value="DUF116"/>
    <property type="match status" value="1"/>
</dbReference>
<feature type="transmembrane region" description="Helical" evidence="1">
    <location>
        <begin position="38"/>
        <end position="64"/>
    </location>
</feature>
<dbReference type="InterPro" id="IPR002829">
    <property type="entry name" value="DUF116"/>
</dbReference>
<dbReference type="PANTHER" id="PTHR43801:SF1">
    <property type="entry name" value="POLYPRENYL SYNTHETASE"/>
    <property type="match status" value="1"/>
</dbReference>
<dbReference type="KEGG" id="cthd:CDO33_04980"/>